<feature type="disulfide bond" description="Redox-active" evidence="2">
    <location>
        <begin position="12"/>
        <end position="15"/>
    </location>
</feature>
<evidence type="ECO:0000313" key="5">
    <source>
        <dbReference type="Proteomes" id="UP000235731"/>
    </source>
</evidence>
<feature type="active site" description="Nucleophile" evidence="1">
    <location>
        <position position="15"/>
    </location>
</feature>
<evidence type="ECO:0000256" key="1">
    <source>
        <dbReference type="PIRSR" id="PIRSR037031-50"/>
    </source>
</evidence>
<name>A0A2N7PKY9_9BACT</name>
<dbReference type="NCBIfam" id="TIGR00412">
    <property type="entry name" value="redox_disulf_2"/>
    <property type="match status" value="1"/>
</dbReference>
<dbReference type="PIRSF" id="PIRSF037031">
    <property type="entry name" value="Redox_disulphide_2"/>
    <property type="match status" value="1"/>
</dbReference>
<reference evidence="4 5" key="1">
    <citation type="submission" date="2018-01" db="EMBL/GenBank/DDBJ databases">
        <title>Metagenomic assembled genomes from two thermal pools in the Uzon Caldera, Kamchatka, Russia.</title>
        <authorList>
            <person name="Wilkins L."/>
            <person name="Ettinger C."/>
        </authorList>
    </citation>
    <scope>NUCLEOTIDE SEQUENCE [LARGE SCALE GENOMIC DNA]</scope>
    <source>
        <strain evidence="4">ZAV-15</strain>
    </source>
</reference>
<dbReference type="Gene3D" id="3.40.30.10">
    <property type="entry name" value="Glutaredoxin"/>
    <property type="match status" value="1"/>
</dbReference>
<dbReference type="AlphaFoldDB" id="A0A2N7PKY9"/>
<evidence type="ECO:0000256" key="2">
    <source>
        <dbReference type="PIRSR" id="PIRSR037031-51"/>
    </source>
</evidence>
<comment type="caution">
    <text evidence="4">The sequence shown here is derived from an EMBL/GenBank/DDBJ whole genome shotgun (WGS) entry which is preliminary data.</text>
</comment>
<proteinExistence type="predicted"/>
<dbReference type="PANTHER" id="PTHR36450:SF1">
    <property type="entry name" value="THIOREDOXIN"/>
    <property type="match status" value="1"/>
</dbReference>
<accession>A0A2N7PKY9</accession>
<dbReference type="InterPro" id="IPR012336">
    <property type="entry name" value="Thioredoxin-like_fold"/>
</dbReference>
<feature type="active site" description="Nucleophile" evidence="1">
    <location>
        <position position="12"/>
    </location>
</feature>
<dbReference type="PANTHER" id="PTHR36450">
    <property type="entry name" value="THIOREDOXIN"/>
    <property type="match status" value="1"/>
</dbReference>
<protein>
    <submittedName>
        <fullName evidence="4">Redox-active disulfide protein 2</fullName>
    </submittedName>
</protein>
<dbReference type="Proteomes" id="UP000235731">
    <property type="component" value="Unassembled WGS sequence"/>
</dbReference>
<gene>
    <name evidence="4" type="ORF">C0197_01075</name>
</gene>
<dbReference type="SUPFAM" id="SSF52833">
    <property type="entry name" value="Thioredoxin-like"/>
    <property type="match status" value="1"/>
</dbReference>
<feature type="domain" description="Thioredoxin-like fold" evidence="3">
    <location>
        <begin position="4"/>
        <end position="78"/>
    </location>
</feature>
<dbReference type="InterPro" id="IPR005243">
    <property type="entry name" value="THIRX-like_proc"/>
</dbReference>
<evidence type="ECO:0000259" key="3">
    <source>
        <dbReference type="Pfam" id="PF13192"/>
    </source>
</evidence>
<dbReference type="InterPro" id="IPR036249">
    <property type="entry name" value="Thioredoxin-like_sf"/>
</dbReference>
<keyword evidence="2" id="KW-1015">Disulfide bond</keyword>
<sequence length="79" mass="8559">MKREIKVLGPGCPKCELLYENVVKALDELGVEADIIKIKDFMQIAAHGVLTTPGLVVDGKLVSQGKVLSVEEIKEILKG</sequence>
<evidence type="ECO:0000313" key="4">
    <source>
        <dbReference type="EMBL" id="PMP64243.1"/>
    </source>
</evidence>
<organism evidence="4 5">
    <name type="scientific">Caldimicrobium thiodismutans</name>
    <dbReference type="NCBI Taxonomy" id="1653476"/>
    <lineage>
        <taxon>Bacteria</taxon>
        <taxon>Pseudomonadati</taxon>
        <taxon>Thermodesulfobacteriota</taxon>
        <taxon>Thermodesulfobacteria</taxon>
        <taxon>Thermodesulfobacteriales</taxon>
        <taxon>Thermodesulfobacteriaceae</taxon>
        <taxon>Caldimicrobium</taxon>
    </lineage>
</organism>
<keyword evidence="2" id="KW-0676">Redox-active center</keyword>
<dbReference type="Pfam" id="PF13192">
    <property type="entry name" value="Thioredoxin_3"/>
    <property type="match status" value="1"/>
</dbReference>
<dbReference type="EMBL" id="PNIE01000016">
    <property type="protein sequence ID" value="PMP64243.1"/>
    <property type="molecule type" value="Genomic_DNA"/>
</dbReference>